<dbReference type="AlphaFoldDB" id="A0A8D5FMJ5"/>
<dbReference type="GO" id="GO:0071555">
    <property type="term" value="P:cell wall organization"/>
    <property type="evidence" value="ECO:0007669"/>
    <property type="project" value="UniProtKB-KW"/>
</dbReference>
<dbReference type="GO" id="GO:0009252">
    <property type="term" value="P:peptidoglycan biosynthetic process"/>
    <property type="evidence" value="ECO:0007669"/>
    <property type="project" value="UniProtKB-KW"/>
</dbReference>
<evidence type="ECO:0000256" key="11">
    <source>
        <dbReference type="ARBA" id="ARBA00032707"/>
    </source>
</evidence>
<feature type="transmembrane region" description="Helical" evidence="14">
    <location>
        <begin position="250"/>
        <end position="269"/>
    </location>
</feature>
<comment type="function">
    <text evidence="14">Catalyzes the dephosphorylation of undecaprenyl diphosphate (UPP). Confers resistance to bacitracin.</text>
</comment>
<dbReference type="EC" id="3.6.1.27" evidence="3 14"/>
<dbReference type="GO" id="GO:0005886">
    <property type="term" value="C:plasma membrane"/>
    <property type="evidence" value="ECO:0007669"/>
    <property type="project" value="UniProtKB-SubCell"/>
</dbReference>
<evidence type="ECO:0000256" key="2">
    <source>
        <dbReference type="ARBA" id="ARBA00010621"/>
    </source>
</evidence>
<keyword evidence="6 14" id="KW-0812">Transmembrane</keyword>
<keyword evidence="9 14" id="KW-0472">Membrane</keyword>
<evidence type="ECO:0000256" key="10">
    <source>
        <dbReference type="ARBA" id="ARBA00023251"/>
    </source>
</evidence>
<evidence type="ECO:0000256" key="3">
    <source>
        <dbReference type="ARBA" id="ARBA00012374"/>
    </source>
</evidence>
<dbReference type="PANTHER" id="PTHR30622:SF2">
    <property type="entry name" value="UNDECAPRENYL-DIPHOSPHATASE"/>
    <property type="match status" value="1"/>
</dbReference>
<dbReference type="RefSeq" id="WP_228854240.1">
    <property type="nucleotide sequence ID" value="NZ_AP024086.1"/>
</dbReference>
<dbReference type="Proteomes" id="UP000826725">
    <property type="component" value="Chromosome"/>
</dbReference>
<evidence type="ECO:0000256" key="14">
    <source>
        <dbReference type="HAMAP-Rule" id="MF_01006"/>
    </source>
</evidence>
<proteinExistence type="inferred from homology"/>
<evidence type="ECO:0000256" key="13">
    <source>
        <dbReference type="ARBA" id="ARBA00047594"/>
    </source>
</evidence>
<accession>A0A8D5FMJ5</accession>
<keyword evidence="16" id="KW-1185">Reference proteome</keyword>
<comment type="miscellaneous">
    <text evidence="14">Bacitracin is thought to be involved in the inhibition of peptidoglycan synthesis by sequestering undecaprenyl diphosphate, thereby reducing the pool of lipid carrier available.</text>
</comment>
<dbReference type="GO" id="GO:0050380">
    <property type="term" value="F:undecaprenyl-diphosphatase activity"/>
    <property type="evidence" value="ECO:0007669"/>
    <property type="project" value="UniProtKB-UniRule"/>
</dbReference>
<gene>
    <name evidence="15" type="primary">uppP2</name>
    <name evidence="14" type="synonym">uppP</name>
    <name evidence="15" type="ORF">DGMP_25160</name>
</gene>
<dbReference type="EMBL" id="AP024086">
    <property type="protein sequence ID" value="BCL61823.1"/>
    <property type="molecule type" value="Genomic_DNA"/>
</dbReference>
<keyword evidence="14" id="KW-0961">Cell wall biogenesis/degradation</keyword>
<keyword evidence="7 14" id="KW-0378">Hydrolase</keyword>
<feature type="transmembrane region" description="Helical" evidence="14">
    <location>
        <begin position="80"/>
        <end position="106"/>
    </location>
</feature>
<dbReference type="KEGG" id="dbk:DGMP_25160"/>
<dbReference type="PANTHER" id="PTHR30622">
    <property type="entry name" value="UNDECAPRENYL-DIPHOSPHATASE"/>
    <property type="match status" value="1"/>
</dbReference>
<keyword evidence="14" id="KW-0573">Peptidoglycan synthesis</keyword>
<keyword evidence="10 14" id="KW-0046">Antibiotic resistance</keyword>
<comment type="catalytic activity">
    <reaction evidence="13 14">
        <text>di-trans,octa-cis-undecaprenyl diphosphate + H2O = di-trans,octa-cis-undecaprenyl phosphate + phosphate + H(+)</text>
        <dbReference type="Rhea" id="RHEA:28094"/>
        <dbReference type="ChEBI" id="CHEBI:15377"/>
        <dbReference type="ChEBI" id="CHEBI:15378"/>
        <dbReference type="ChEBI" id="CHEBI:43474"/>
        <dbReference type="ChEBI" id="CHEBI:58405"/>
        <dbReference type="ChEBI" id="CHEBI:60392"/>
        <dbReference type="EC" id="3.6.1.27"/>
    </reaction>
</comment>
<feature type="transmembrane region" description="Helical" evidence="14">
    <location>
        <begin position="184"/>
        <end position="205"/>
    </location>
</feature>
<evidence type="ECO:0000256" key="6">
    <source>
        <dbReference type="ARBA" id="ARBA00022692"/>
    </source>
</evidence>
<evidence type="ECO:0000256" key="7">
    <source>
        <dbReference type="ARBA" id="ARBA00022801"/>
    </source>
</evidence>
<dbReference type="HAMAP" id="MF_01006">
    <property type="entry name" value="Undec_diphosphatase"/>
    <property type="match status" value="1"/>
</dbReference>
<keyword evidence="8 14" id="KW-1133">Transmembrane helix</keyword>
<keyword evidence="5 14" id="KW-1003">Cell membrane</keyword>
<sequence length="270" mass="29451">MELLKALVLGALQGLTEFLPISSSGHLVIGSQLMKFQDQGVVFDVFVHQGTLLAVVLVFRRELLEMIKAPFSWLRGNREAGVLQFLMMDIYIVIATLPAVVVGLFFKDSVEKLFDNILIVYSMLAVTGLLMIITRYLPQRDRPLNWSRSLLVGCAQACAILPGLSRSGSTIFAGMLLGVDREKIARFSFLMSIPAIVGAAVLQFGDLVSNPPTAGGLVNIFAGAAMSAVSGYFAIKLLLDIIRKNRLQWFGYYCLVLAAAGFGYTFFIAG</sequence>
<reference evidence="15" key="1">
    <citation type="submission" date="2020-09" db="EMBL/GenBank/DDBJ databases">
        <title>Desulfogranum mesoprofundum gen. nov., sp. nov., a novel mesophilic, sulfate-reducing chemolithoautotroph isolated from a deep-sea hydrothermal vent chimney in the Suiyo Seamount.</title>
        <authorList>
            <person name="Hashimoto Y."/>
            <person name="Nakagawa S."/>
        </authorList>
    </citation>
    <scope>NUCLEOTIDE SEQUENCE</scope>
    <source>
        <strain evidence="15">KT2</strain>
    </source>
</reference>
<comment type="similarity">
    <text evidence="2 14">Belongs to the UppP family.</text>
</comment>
<evidence type="ECO:0000256" key="1">
    <source>
        <dbReference type="ARBA" id="ARBA00004651"/>
    </source>
</evidence>
<feature type="transmembrane region" description="Helical" evidence="14">
    <location>
        <begin position="217"/>
        <end position="238"/>
    </location>
</feature>
<evidence type="ECO:0000313" key="15">
    <source>
        <dbReference type="EMBL" id="BCL61823.1"/>
    </source>
</evidence>
<dbReference type="Pfam" id="PF02673">
    <property type="entry name" value="BacA"/>
    <property type="match status" value="1"/>
</dbReference>
<evidence type="ECO:0000256" key="4">
    <source>
        <dbReference type="ARBA" id="ARBA00021581"/>
    </source>
</evidence>
<dbReference type="GO" id="GO:0008360">
    <property type="term" value="P:regulation of cell shape"/>
    <property type="evidence" value="ECO:0007669"/>
    <property type="project" value="UniProtKB-KW"/>
</dbReference>
<organism evidence="15 16">
    <name type="scientific">Desulfomarina profundi</name>
    <dbReference type="NCBI Taxonomy" id="2772557"/>
    <lineage>
        <taxon>Bacteria</taxon>
        <taxon>Pseudomonadati</taxon>
        <taxon>Thermodesulfobacteriota</taxon>
        <taxon>Desulfobulbia</taxon>
        <taxon>Desulfobulbales</taxon>
        <taxon>Desulfobulbaceae</taxon>
        <taxon>Desulfomarina</taxon>
    </lineage>
</organism>
<dbReference type="GO" id="GO:0046677">
    <property type="term" value="P:response to antibiotic"/>
    <property type="evidence" value="ECO:0007669"/>
    <property type="project" value="UniProtKB-UniRule"/>
</dbReference>
<name>A0A8D5FMJ5_9BACT</name>
<evidence type="ECO:0000313" key="16">
    <source>
        <dbReference type="Proteomes" id="UP000826725"/>
    </source>
</evidence>
<evidence type="ECO:0000256" key="12">
    <source>
        <dbReference type="ARBA" id="ARBA00032932"/>
    </source>
</evidence>
<keyword evidence="14" id="KW-0133">Cell shape</keyword>
<protein>
    <recommendedName>
        <fullName evidence="4 14">Undecaprenyl-diphosphatase</fullName>
        <ecNumber evidence="3 14">3.6.1.27</ecNumber>
    </recommendedName>
    <alternativeName>
        <fullName evidence="12 14">Bacitracin resistance protein</fullName>
    </alternativeName>
    <alternativeName>
        <fullName evidence="11 14">Undecaprenyl pyrophosphate phosphatase</fullName>
    </alternativeName>
</protein>
<evidence type="ECO:0000256" key="5">
    <source>
        <dbReference type="ARBA" id="ARBA00022475"/>
    </source>
</evidence>
<comment type="subcellular location">
    <subcellularLocation>
        <location evidence="1 14">Cell membrane</location>
        <topology evidence="1 14">Multi-pass membrane protein</topology>
    </subcellularLocation>
</comment>
<evidence type="ECO:0000256" key="9">
    <source>
        <dbReference type="ARBA" id="ARBA00023136"/>
    </source>
</evidence>
<feature type="transmembrane region" description="Helical" evidence="14">
    <location>
        <begin position="40"/>
        <end position="59"/>
    </location>
</feature>
<feature type="transmembrane region" description="Helical" evidence="14">
    <location>
        <begin position="118"/>
        <end position="138"/>
    </location>
</feature>
<dbReference type="InterPro" id="IPR003824">
    <property type="entry name" value="UppP"/>
</dbReference>
<evidence type="ECO:0000256" key="8">
    <source>
        <dbReference type="ARBA" id="ARBA00022989"/>
    </source>
</evidence>